<dbReference type="Proteomes" id="UP000182192">
    <property type="component" value="Unassembled WGS sequence"/>
</dbReference>
<dbReference type="InterPro" id="IPR036439">
    <property type="entry name" value="Dockerin_dom_sf"/>
</dbReference>
<dbReference type="GO" id="GO:0004553">
    <property type="term" value="F:hydrolase activity, hydrolyzing O-glycosyl compounds"/>
    <property type="evidence" value="ECO:0007669"/>
    <property type="project" value="InterPro"/>
</dbReference>
<accession>A0A1I1QC13</accession>
<evidence type="ECO:0000256" key="1">
    <source>
        <dbReference type="SAM" id="SignalP"/>
    </source>
</evidence>
<feature type="domain" description="Dockerin" evidence="2">
    <location>
        <begin position="438"/>
        <end position="503"/>
    </location>
</feature>
<evidence type="ECO:0000313" key="4">
    <source>
        <dbReference type="Proteomes" id="UP000182192"/>
    </source>
</evidence>
<dbReference type="InterPro" id="IPR002105">
    <property type="entry name" value="Dockerin_1_rpt"/>
</dbReference>
<proteinExistence type="predicted"/>
<evidence type="ECO:0000259" key="2">
    <source>
        <dbReference type="PROSITE" id="PS51766"/>
    </source>
</evidence>
<dbReference type="Gene3D" id="1.10.1330.10">
    <property type="entry name" value="Dockerin domain"/>
    <property type="match status" value="1"/>
</dbReference>
<dbReference type="PROSITE" id="PS00018">
    <property type="entry name" value="EF_HAND_1"/>
    <property type="match status" value="1"/>
</dbReference>
<name>A0A1I1QC13_RUMAL</name>
<dbReference type="CDD" id="cd14256">
    <property type="entry name" value="Dockerin_I"/>
    <property type="match status" value="1"/>
</dbReference>
<gene>
    <name evidence="3" type="ORF">SAMN02910406_03254</name>
</gene>
<protein>
    <recommendedName>
        <fullName evidence="2">Dockerin domain-containing protein</fullName>
    </recommendedName>
</protein>
<reference evidence="3 4" key="1">
    <citation type="submission" date="2016-10" db="EMBL/GenBank/DDBJ databases">
        <authorList>
            <person name="de Groot N.N."/>
        </authorList>
    </citation>
    <scope>NUCLEOTIDE SEQUENCE [LARGE SCALE GENOMIC DNA]</scope>
    <source>
        <strain evidence="3 4">AR67</strain>
    </source>
</reference>
<dbReference type="AlphaFoldDB" id="A0A1I1QC13"/>
<organism evidence="3 4">
    <name type="scientific">Ruminococcus albus</name>
    <dbReference type="NCBI Taxonomy" id="1264"/>
    <lineage>
        <taxon>Bacteria</taxon>
        <taxon>Bacillati</taxon>
        <taxon>Bacillota</taxon>
        <taxon>Clostridia</taxon>
        <taxon>Eubacteriales</taxon>
        <taxon>Oscillospiraceae</taxon>
        <taxon>Ruminococcus</taxon>
    </lineage>
</organism>
<dbReference type="GO" id="GO:0000272">
    <property type="term" value="P:polysaccharide catabolic process"/>
    <property type="evidence" value="ECO:0007669"/>
    <property type="project" value="InterPro"/>
</dbReference>
<keyword evidence="1" id="KW-0732">Signal</keyword>
<dbReference type="OrthoDB" id="1816738at2"/>
<evidence type="ECO:0000313" key="3">
    <source>
        <dbReference type="EMBL" id="SFD15660.1"/>
    </source>
</evidence>
<dbReference type="InterPro" id="IPR018247">
    <property type="entry name" value="EF_Hand_1_Ca_BS"/>
</dbReference>
<dbReference type="RefSeq" id="WP_074963043.1">
    <property type="nucleotide sequence ID" value="NZ_FOKQ01000041.1"/>
</dbReference>
<feature type="signal peptide" evidence="1">
    <location>
        <begin position="1"/>
        <end position="19"/>
    </location>
</feature>
<sequence length="503" mass="57070">MISKKFRMLTAFLAVSVFAAGTAVIPSSAVDHDVSNPARTINVRVNKPYMQYDIVSDELENANDIPLIIRDKDGKQVARSGMVNDLTNNTRHAYVTTIWEDHTLDFSTVKTAADMSSKMTNHTLQAIEPYYLEDYSENDPIDDLYYVNFEGTKHMPKYSDNDYYLSLDKDYYRIRRDTSGFEVVDTVTVPANKVFVDVDSKFVDLKDTYSSLRLSGRDEGLTSDYSNMFYPMYMYENAGKRVTFNADAGRHYVYAAGGNGGGDYLTVYDHETKYNKIKIKFLDAFPGFCDESLTWDNQFFERTYHIDMRGDQSVACFSALYHSGAAVSASIPDKDGYIYIWLKDDEPNASMEYNYSYNTGGGGGGSMKYMKFPETVDKIHSYFEYPTKRYCIYNLAPGEYTVEIDRNDLKEDYSILNSRFTLKNTQDIQSFDFRICSKSSMLGDVNFDGKVNISDIIKVAAHIKGKKLLGDDSFKRADINNDGKVNITDLVRVAAAVKGKKPL</sequence>
<dbReference type="PROSITE" id="PS51766">
    <property type="entry name" value="DOCKERIN"/>
    <property type="match status" value="1"/>
</dbReference>
<feature type="chain" id="PRO_5039145051" description="Dockerin domain-containing protein" evidence="1">
    <location>
        <begin position="20"/>
        <end position="503"/>
    </location>
</feature>
<dbReference type="SUPFAM" id="SSF63446">
    <property type="entry name" value="Type I dockerin domain"/>
    <property type="match status" value="1"/>
</dbReference>
<dbReference type="Pfam" id="PF00404">
    <property type="entry name" value="Dockerin_1"/>
    <property type="match status" value="1"/>
</dbReference>
<dbReference type="InterPro" id="IPR016134">
    <property type="entry name" value="Dockerin_dom"/>
</dbReference>
<dbReference type="EMBL" id="FOKQ01000041">
    <property type="protein sequence ID" value="SFD15660.1"/>
    <property type="molecule type" value="Genomic_DNA"/>
</dbReference>